<dbReference type="STRING" id="349102.Rsph17025_1756"/>
<dbReference type="BioCyc" id="RSPH349102:G1G8M-1810-MONOMER"/>
<dbReference type="eggNOG" id="COG5614">
    <property type="taxonomic scope" value="Bacteria"/>
</dbReference>
<protein>
    <submittedName>
        <fullName evidence="1">Phage head-tail adaptor, putative</fullName>
    </submittedName>
</protein>
<organism evidence="1">
    <name type="scientific">Cereibacter sphaeroides (strain ATCC 17025 / ATH 2.4.3)</name>
    <name type="common">Rhodobacter sphaeroides</name>
    <dbReference type="NCBI Taxonomy" id="349102"/>
    <lineage>
        <taxon>Bacteria</taxon>
        <taxon>Pseudomonadati</taxon>
        <taxon>Pseudomonadota</taxon>
        <taxon>Alphaproteobacteria</taxon>
        <taxon>Rhodobacterales</taxon>
        <taxon>Paracoccaceae</taxon>
        <taxon>Cereibacter</taxon>
    </lineage>
</organism>
<name>A4WTD5_CERS5</name>
<dbReference type="InterPro" id="IPR008767">
    <property type="entry name" value="Phage_SPP1_head-tail_adaptor"/>
</dbReference>
<proteinExistence type="predicted"/>
<dbReference type="AlphaFoldDB" id="A4WTD5"/>
<reference evidence="1" key="1">
    <citation type="submission" date="2007-04" db="EMBL/GenBank/DDBJ databases">
        <title>Complete sequence of chromosome of Rhodobacter sphaeroides ATCC 17025.</title>
        <authorList>
            <consortium name="US DOE Joint Genome Institute"/>
            <person name="Copeland A."/>
            <person name="Lucas S."/>
            <person name="Lapidus A."/>
            <person name="Barry K."/>
            <person name="Detter J.C."/>
            <person name="Glavina del Rio T."/>
            <person name="Hammon N."/>
            <person name="Israni S."/>
            <person name="Dalin E."/>
            <person name="Tice H."/>
            <person name="Pitluck S."/>
            <person name="Chertkov O."/>
            <person name="Brettin T."/>
            <person name="Bruce D."/>
            <person name="Han C."/>
            <person name="Schmutz J."/>
            <person name="Larimer F."/>
            <person name="Land M."/>
            <person name="Hauser L."/>
            <person name="Kyrpides N."/>
            <person name="Kim E."/>
            <person name="Richardson P."/>
            <person name="Mackenzie C."/>
            <person name="Choudhary M."/>
            <person name="Donohue T.J."/>
            <person name="Kaplan S."/>
        </authorList>
    </citation>
    <scope>NUCLEOTIDE SEQUENCE [LARGE SCALE GENOMIC DNA]</scope>
    <source>
        <strain evidence="1">ATCC 17025</strain>
    </source>
</reference>
<dbReference type="HOGENOM" id="CLU_167591_0_0_5"/>
<dbReference type="InterPro" id="IPR038666">
    <property type="entry name" value="SSP1_head-tail_sf"/>
</dbReference>
<dbReference type="Pfam" id="PF05521">
    <property type="entry name" value="Phage_HCP"/>
    <property type="match status" value="1"/>
</dbReference>
<sequence length="118" mass="13173">MDRIAGTDGAARLFDEVAFDEPVQIPDGSGGTDATWQERYACRAHIRYLRGGEVVQAARLAGRQPVVVTIRRSAEAEAIRADWRMRDNRTGETYNIRAIVPTEDRRWLEITAESGVAV</sequence>
<accession>A4WTD5</accession>
<evidence type="ECO:0000313" key="1">
    <source>
        <dbReference type="EMBL" id="ABP70649.1"/>
    </source>
</evidence>
<dbReference type="EMBL" id="CP000661">
    <property type="protein sequence ID" value="ABP70649.1"/>
    <property type="molecule type" value="Genomic_DNA"/>
</dbReference>
<dbReference type="Gene3D" id="2.40.10.270">
    <property type="entry name" value="Bacteriophage SPP1 head-tail adaptor protein"/>
    <property type="match status" value="1"/>
</dbReference>
<dbReference type="KEGG" id="rsq:Rsph17025_1756"/>
<gene>
    <name evidence="1" type="ordered locus">Rsph17025_1756</name>
</gene>